<dbReference type="InterPro" id="IPR004089">
    <property type="entry name" value="MCPsignal_dom"/>
</dbReference>
<dbReference type="SMART" id="SM00283">
    <property type="entry name" value="MA"/>
    <property type="match status" value="1"/>
</dbReference>
<dbReference type="PROSITE" id="PS50111">
    <property type="entry name" value="CHEMOTAXIS_TRANSDUC_2"/>
    <property type="match status" value="1"/>
</dbReference>
<evidence type="ECO:0000256" key="1">
    <source>
        <dbReference type="ARBA" id="ARBA00004429"/>
    </source>
</evidence>
<organism evidence="14 15">
    <name type="scientific">Pannonibacter anstelovis</name>
    <dbReference type="NCBI Taxonomy" id="3121537"/>
    <lineage>
        <taxon>Bacteria</taxon>
        <taxon>Pseudomonadati</taxon>
        <taxon>Pseudomonadota</taxon>
        <taxon>Alphaproteobacteria</taxon>
        <taxon>Hyphomicrobiales</taxon>
        <taxon>Stappiaceae</taxon>
        <taxon>Pannonibacter</taxon>
    </lineage>
</organism>
<gene>
    <name evidence="14" type="ORF">V6L76_02940</name>
</gene>
<comment type="subcellular location">
    <subcellularLocation>
        <location evidence="1">Cell inner membrane</location>
        <topology evidence="1">Multi-pass membrane protein</topology>
    </subcellularLocation>
</comment>
<dbReference type="Pfam" id="PF17200">
    <property type="entry name" value="sCache_2"/>
    <property type="match status" value="1"/>
</dbReference>
<dbReference type="RefSeq" id="WP_334250039.1">
    <property type="nucleotide sequence ID" value="NZ_JBAKBE010000002.1"/>
</dbReference>
<evidence type="ECO:0000256" key="6">
    <source>
        <dbReference type="ARBA" id="ARBA00023136"/>
    </source>
</evidence>
<dbReference type="Proteomes" id="UP001380822">
    <property type="component" value="Unassembled WGS sequence"/>
</dbReference>
<keyword evidence="3" id="KW-0997">Cell inner membrane</keyword>
<feature type="transmembrane region" description="Helical" evidence="10">
    <location>
        <begin position="188"/>
        <end position="209"/>
    </location>
</feature>
<keyword evidence="2" id="KW-1003">Cell membrane</keyword>
<dbReference type="PANTHER" id="PTHR32089:SF112">
    <property type="entry name" value="LYSOZYME-LIKE PROTEIN-RELATED"/>
    <property type="match status" value="1"/>
</dbReference>
<evidence type="ECO:0000256" key="8">
    <source>
        <dbReference type="ARBA" id="ARBA00029447"/>
    </source>
</evidence>
<dbReference type="Gene3D" id="1.10.8.500">
    <property type="entry name" value="HAMP domain in histidine kinase"/>
    <property type="match status" value="1"/>
</dbReference>
<evidence type="ECO:0000256" key="2">
    <source>
        <dbReference type="ARBA" id="ARBA00022475"/>
    </source>
</evidence>
<comment type="similarity">
    <text evidence="8">Belongs to the methyl-accepting chemotaxis (MCP) protein family.</text>
</comment>
<evidence type="ECO:0000259" key="11">
    <source>
        <dbReference type="PROSITE" id="PS50111"/>
    </source>
</evidence>
<feature type="domain" description="HAMP" evidence="13">
    <location>
        <begin position="211"/>
        <end position="264"/>
    </location>
</feature>
<evidence type="ECO:0000256" key="9">
    <source>
        <dbReference type="PROSITE-ProRule" id="PRU00284"/>
    </source>
</evidence>
<name>A0ABU7ZK33_9HYPH</name>
<reference evidence="14 15" key="1">
    <citation type="submission" date="2024-02" db="EMBL/GenBank/DDBJ databases">
        <title>A new putative Pannonibacter species isolated from two cases of bloodstream infections in paediatric patients.</title>
        <authorList>
            <person name="Castellana S."/>
            <person name="De Laurentiis V."/>
            <person name="Grassi M."/>
            <person name="De Leonardis F."/>
            <person name="Mosca A."/>
            <person name="De Carlo C."/>
            <person name="Sparapano E."/>
            <person name="Ronga L."/>
            <person name="Santacroce L."/>
            <person name="Chironna M."/>
            <person name="De Robertis A."/>
            <person name="Bianco A."/>
            <person name="Del Sambro L."/>
            <person name="Capozzi L."/>
            <person name="Parisi A."/>
        </authorList>
    </citation>
    <scope>NUCLEOTIDE SEQUENCE [LARGE SCALE GENOMIC DNA]</scope>
    <source>
        <strain evidence="14 15">Pt2</strain>
    </source>
</reference>
<evidence type="ECO:0000256" key="4">
    <source>
        <dbReference type="ARBA" id="ARBA00022692"/>
    </source>
</evidence>
<dbReference type="SUPFAM" id="SSF58104">
    <property type="entry name" value="Methyl-accepting chemotaxis protein (MCP) signaling domain"/>
    <property type="match status" value="1"/>
</dbReference>
<dbReference type="PANTHER" id="PTHR32089">
    <property type="entry name" value="METHYL-ACCEPTING CHEMOTAXIS PROTEIN MCPB"/>
    <property type="match status" value="1"/>
</dbReference>
<dbReference type="InterPro" id="IPR000727">
    <property type="entry name" value="T_SNARE_dom"/>
</dbReference>
<evidence type="ECO:0000256" key="10">
    <source>
        <dbReference type="SAM" id="Phobius"/>
    </source>
</evidence>
<keyword evidence="5 10" id="KW-1133">Transmembrane helix</keyword>
<dbReference type="SMART" id="SM00304">
    <property type="entry name" value="HAMP"/>
    <property type="match status" value="1"/>
</dbReference>
<evidence type="ECO:0000313" key="14">
    <source>
        <dbReference type="EMBL" id="MEH0095190.1"/>
    </source>
</evidence>
<evidence type="ECO:0000256" key="7">
    <source>
        <dbReference type="ARBA" id="ARBA00023224"/>
    </source>
</evidence>
<keyword evidence="15" id="KW-1185">Reference proteome</keyword>
<accession>A0ABU7ZK33</accession>
<evidence type="ECO:0000313" key="15">
    <source>
        <dbReference type="Proteomes" id="UP001380822"/>
    </source>
</evidence>
<evidence type="ECO:0000259" key="12">
    <source>
        <dbReference type="PROSITE" id="PS50192"/>
    </source>
</evidence>
<keyword evidence="6 10" id="KW-0472">Membrane</keyword>
<evidence type="ECO:0000259" key="13">
    <source>
        <dbReference type="PROSITE" id="PS50885"/>
    </source>
</evidence>
<dbReference type="PROSITE" id="PS50885">
    <property type="entry name" value="HAMP"/>
    <property type="match status" value="1"/>
</dbReference>
<sequence>MFSFSIRNRLFLQTGAFVLGLLAVAAVCLVDIHDSMLSERKEAVRRVVETAVTQINGFHAAAQKGEITAEEAKARAADLIHTARFDGNNYLFVYDFDGNTVLHGIRADLEGKYRLNETDATGNQFIRQQIANAKAGGGYTSYYFAKPGDESKTPYEKISYDAPFTPWNWVVSTGVYVDDIDEAFQNRLWYLGTLIALIIAALCAVALFFSRSITAPLSGLSQDVRAMADGNLEVQVSTAGRTDEIGIIATSVLYMRDRMRDARRLAGEQAAREETERATLARREHLAQDFVTRMQALSASFAQSSGEVADSARNLSLTAEQTSKQAQTVAAAAEQAAANVQTVAASSEEMAASVHEINGQVSHSAQVADKAYEEAQASSSRISTLASAAAAIGDVINLIKGIADQTNLLALNATIEAARAGEAGKGFAVVAAEVKQLADQTAKATDEIGSKVSEIQQATEGTIQSMDEIVRVITSIKEIASSIAGAVEQQGAATSEIARNCQQAASGTTEVTENISRVGEAAELTGSSSHALLNLSSGLSSQAGELRQVVETFVREFAAA</sequence>
<dbReference type="InterPro" id="IPR033480">
    <property type="entry name" value="sCache_2"/>
</dbReference>
<evidence type="ECO:0000256" key="3">
    <source>
        <dbReference type="ARBA" id="ARBA00022519"/>
    </source>
</evidence>
<dbReference type="Pfam" id="PF00015">
    <property type="entry name" value="MCPsignal"/>
    <property type="match status" value="1"/>
</dbReference>
<dbReference type="Gene3D" id="3.30.450.20">
    <property type="entry name" value="PAS domain"/>
    <property type="match status" value="1"/>
</dbReference>
<feature type="domain" description="Methyl-accepting transducer" evidence="11">
    <location>
        <begin position="304"/>
        <end position="533"/>
    </location>
</feature>
<dbReference type="Pfam" id="PF00672">
    <property type="entry name" value="HAMP"/>
    <property type="match status" value="1"/>
</dbReference>
<dbReference type="InterPro" id="IPR003660">
    <property type="entry name" value="HAMP_dom"/>
</dbReference>
<dbReference type="EMBL" id="JBAKBE010000002">
    <property type="protein sequence ID" value="MEH0095190.1"/>
    <property type="molecule type" value="Genomic_DNA"/>
</dbReference>
<comment type="caution">
    <text evidence="14">The sequence shown here is derived from an EMBL/GenBank/DDBJ whole genome shotgun (WGS) entry which is preliminary data.</text>
</comment>
<protein>
    <submittedName>
        <fullName evidence="14">Cache domain-containing protein</fullName>
    </submittedName>
</protein>
<dbReference type="SMART" id="SM01049">
    <property type="entry name" value="Cache_2"/>
    <property type="match status" value="1"/>
</dbReference>
<proteinExistence type="inferred from homology"/>
<dbReference type="CDD" id="cd06225">
    <property type="entry name" value="HAMP"/>
    <property type="match status" value="1"/>
</dbReference>
<feature type="domain" description="T-SNARE coiled-coil homology" evidence="12">
    <location>
        <begin position="456"/>
        <end position="518"/>
    </location>
</feature>
<dbReference type="Gene3D" id="1.10.287.950">
    <property type="entry name" value="Methyl-accepting chemotaxis protein"/>
    <property type="match status" value="1"/>
</dbReference>
<dbReference type="PROSITE" id="PS50192">
    <property type="entry name" value="T_SNARE"/>
    <property type="match status" value="1"/>
</dbReference>
<evidence type="ECO:0000256" key="5">
    <source>
        <dbReference type="ARBA" id="ARBA00022989"/>
    </source>
</evidence>
<keyword evidence="7 9" id="KW-0807">Transducer</keyword>
<keyword evidence="4 10" id="KW-0812">Transmembrane</keyword>